<name>A0A7M7GPI9_APIME</name>
<protein>
    <submittedName>
        <fullName evidence="5">Uncharacterized protein C6orf203 homolog</fullName>
    </submittedName>
</protein>
<accession>A0A8B6YWH0</accession>
<proteinExistence type="predicted"/>
<dbReference type="InterPro" id="IPR057896">
    <property type="entry name" value="MTRES1_C"/>
</dbReference>
<evidence type="ECO:0000313" key="4">
    <source>
        <dbReference type="Proteomes" id="UP000005203"/>
    </source>
</evidence>
<feature type="domain" description="Mitochondrial transcription rescue factor 1 C-terminal" evidence="2">
    <location>
        <begin position="106"/>
        <end position="200"/>
    </location>
</feature>
<gene>
    <name evidence="5" type="primary">LOC102654345</name>
</gene>
<evidence type="ECO:0000313" key="3">
    <source>
        <dbReference type="EnsemblMetazoa" id="XP_006562042"/>
    </source>
</evidence>
<dbReference type="KEGG" id="ame:102654345"/>
<sequence length="216" mass="25700">MFHWIIFNVIRRRTICTNTQIFYTLKNISEFNSKHYNLYINYLHPQNFISVTFIRFNSKKMISKQNKYKENQTENDNDEYDNVIDDYDDTVIDDYLNTEKSKIIITTVPSLRLDAVAKAGFGMSRAKVDKEFYMSNIRINGKKCFKKGIKVNLGDEIDFIQKRSPDNPNYLIINRCVLLSIKTEPEEENFKIKLLQNKSLLIEEYKDKWHNDHTTN</sequence>
<dbReference type="AlphaFoldDB" id="A0A7M7GPI9"/>
<reference evidence="5" key="2">
    <citation type="submission" date="2025-04" db="UniProtKB">
        <authorList>
            <consortium name="RefSeq"/>
        </authorList>
    </citation>
    <scope>IDENTIFICATION</scope>
    <source>
        <strain evidence="5">DH4</strain>
        <tissue evidence="5">Whole body</tissue>
    </source>
</reference>
<evidence type="ECO:0000313" key="5">
    <source>
        <dbReference type="RefSeq" id="XP_006562042.1"/>
    </source>
</evidence>
<reference evidence="3" key="1">
    <citation type="submission" date="2021-01" db="UniProtKB">
        <authorList>
            <consortium name="EnsemblMetazoa"/>
        </authorList>
    </citation>
    <scope>IDENTIFICATION</scope>
    <source>
        <strain evidence="3">DH4</strain>
    </source>
</reference>
<dbReference type="Pfam" id="PF25818">
    <property type="entry name" value="MTRES1_C"/>
    <property type="match status" value="1"/>
</dbReference>
<accession>A0A7M7GPI9</accession>
<dbReference type="GO" id="GO:0005739">
    <property type="term" value="C:mitochondrion"/>
    <property type="evidence" value="ECO:0007669"/>
    <property type="project" value="TreeGrafter"/>
</dbReference>
<dbReference type="GO" id="GO:1903108">
    <property type="term" value="P:regulation of mitochondrial transcription"/>
    <property type="evidence" value="ECO:0007669"/>
    <property type="project" value="TreeGrafter"/>
</dbReference>
<evidence type="ECO:0000259" key="2">
    <source>
        <dbReference type="Pfam" id="PF25818"/>
    </source>
</evidence>
<dbReference type="CDD" id="cd00165">
    <property type="entry name" value="S4"/>
    <property type="match status" value="1"/>
</dbReference>
<evidence type="ECO:0000256" key="1">
    <source>
        <dbReference type="PROSITE-ProRule" id="PRU00182"/>
    </source>
</evidence>
<dbReference type="Proteomes" id="UP000005203">
    <property type="component" value="Linkage group LG4"/>
</dbReference>
<keyword evidence="4" id="KW-1185">Reference proteome</keyword>
<dbReference type="SUPFAM" id="SSF55174">
    <property type="entry name" value="Alpha-L RNA-binding motif"/>
    <property type="match status" value="1"/>
</dbReference>
<keyword evidence="1" id="KW-0694">RNA-binding</keyword>
<organism evidence="3">
    <name type="scientific">Apis mellifera</name>
    <name type="common">Honeybee</name>
    <dbReference type="NCBI Taxonomy" id="7460"/>
    <lineage>
        <taxon>Eukaryota</taxon>
        <taxon>Metazoa</taxon>
        <taxon>Ecdysozoa</taxon>
        <taxon>Arthropoda</taxon>
        <taxon>Hexapoda</taxon>
        <taxon>Insecta</taxon>
        <taxon>Pterygota</taxon>
        <taxon>Neoptera</taxon>
        <taxon>Endopterygota</taxon>
        <taxon>Hymenoptera</taxon>
        <taxon>Apocrita</taxon>
        <taxon>Aculeata</taxon>
        <taxon>Apoidea</taxon>
        <taxon>Anthophila</taxon>
        <taxon>Apidae</taxon>
        <taxon>Apis</taxon>
    </lineage>
</organism>
<dbReference type="PROSITE" id="PS50889">
    <property type="entry name" value="S4"/>
    <property type="match status" value="1"/>
</dbReference>
<dbReference type="GO" id="GO:0003723">
    <property type="term" value="F:RNA binding"/>
    <property type="evidence" value="ECO:0007669"/>
    <property type="project" value="UniProtKB-KW"/>
</dbReference>
<dbReference type="RefSeq" id="XP_006562042.1">
    <property type="nucleotide sequence ID" value="XM_006561979.3"/>
</dbReference>
<dbReference type="OrthoDB" id="4150at2759"/>
<dbReference type="PANTHER" id="PTHR13633:SF3">
    <property type="entry name" value="MITOCHONDRIAL TRANSCRIPTION RESCUE FACTOR 1"/>
    <property type="match status" value="1"/>
</dbReference>
<dbReference type="EnsemblMetazoa" id="XM_006561979">
    <property type="protein sequence ID" value="XP_006562042"/>
    <property type="gene ID" value="LOC102654345"/>
</dbReference>
<dbReference type="GeneID" id="102654345"/>
<dbReference type="PANTHER" id="PTHR13633">
    <property type="entry name" value="MITOCHONDRIAL TRANSCRIPTION RESCUE FACTOR 1"/>
    <property type="match status" value="1"/>
</dbReference>